<dbReference type="AlphaFoldDB" id="A0A3N4J8F6"/>
<name>A0A3N4J8F6_9PEZI</name>
<protein>
    <submittedName>
        <fullName evidence="1">Uncharacterized protein</fullName>
    </submittedName>
</protein>
<evidence type="ECO:0000313" key="1">
    <source>
        <dbReference type="EMBL" id="RPA92941.1"/>
    </source>
</evidence>
<sequence>MSLDIHHGPSVLRLCTRSSRLQECISTSASIFCCLAAEQWEYGLLAYAATSLQVEAVVDGPHGSRLAVECVSDSDITVLVAGGERYRGPAAYCSRSAEKSPWR</sequence>
<evidence type="ECO:0000313" key="2">
    <source>
        <dbReference type="Proteomes" id="UP000276215"/>
    </source>
</evidence>
<dbReference type="OrthoDB" id="17725at2759"/>
<dbReference type="EMBL" id="ML120462">
    <property type="protein sequence ID" value="RPA92941.1"/>
    <property type="molecule type" value="Genomic_DNA"/>
</dbReference>
<dbReference type="Proteomes" id="UP000276215">
    <property type="component" value="Unassembled WGS sequence"/>
</dbReference>
<keyword evidence="2" id="KW-1185">Reference proteome</keyword>
<organism evidence="1 2">
    <name type="scientific">Choiromyces venosus 120613-1</name>
    <dbReference type="NCBI Taxonomy" id="1336337"/>
    <lineage>
        <taxon>Eukaryota</taxon>
        <taxon>Fungi</taxon>
        <taxon>Dikarya</taxon>
        <taxon>Ascomycota</taxon>
        <taxon>Pezizomycotina</taxon>
        <taxon>Pezizomycetes</taxon>
        <taxon>Pezizales</taxon>
        <taxon>Tuberaceae</taxon>
        <taxon>Choiromyces</taxon>
    </lineage>
</organism>
<proteinExistence type="predicted"/>
<reference evidence="1 2" key="1">
    <citation type="journal article" date="2018" name="Nat. Ecol. Evol.">
        <title>Pezizomycetes genomes reveal the molecular basis of ectomycorrhizal truffle lifestyle.</title>
        <authorList>
            <person name="Murat C."/>
            <person name="Payen T."/>
            <person name="Noel B."/>
            <person name="Kuo A."/>
            <person name="Morin E."/>
            <person name="Chen J."/>
            <person name="Kohler A."/>
            <person name="Krizsan K."/>
            <person name="Balestrini R."/>
            <person name="Da Silva C."/>
            <person name="Montanini B."/>
            <person name="Hainaut M."/>
            <person name="Levati E."/>
            <person name="Barry K.W."/>
            <person name="Belfiori B."/>
            <person name="Cichocki N."/>
            <person name="Clum A."/>
            <person name="Dockter R.B."/>
            <person name="Fauchery L."/>
            <person name="Guy J."/>
            <person name="Iotti M."/>
            <person name="Le Tacon F."/>
            <person name="Lindquist E.A."/>
            <person name="Lipzen A."/>
            <person name="Malagnac F."/>
            <person name="Mello A."/>
            <person name="Molinier V."/>
            <person name="Miyauchi S."/>
            <person name="Poulain J."/>
            <person name="Riccioni C."/>
            <person name="Rubini A."/>
            <person name="Sitrit Y."/>
            <person name="Splivallo R."/>
            <person name="Traeger S."/>
            <person name="Wang M."/>
            <person name="Zifcakova L."/>
            <person name="Wipf D."/>
            <person name="Zambonelli A."/>
            <person name="Paolocci F."/>
            <person name="Nowrousian M."/>
            <person name="Ottonello S."/>
            <person name="Baldrian P."/>
            <person name="Spatafora J.W."/>
            <person name="Henrissat B."/>
            <person name="Nagy L.G."/>
            <person name="Aury J.M."/>
            <person name="Wincker P."/>
            <person name="Grigoriev I.V."/>
            <person name="Bonfante P."/>
            <person name="Martin F.M."/>
        </authorList>
    </citation>
    <scope>NUCLEOTIDE SEQUENCE [LARGE SCALE GENOMIC DNA]</scope>
    <source>
        <strain evidence="1 2">120613-1</strain>
    </source>
</reference>
<accession>A0A3N4J8F6</accession>
<gene>
    <name evidence="1" type="ORF">L873DRAFT_1793905</name>
</gene>